<dbReference type="GO" id="GO:0002949">
    <property type="term" value="P:tRNA threonylcarbamoyladenosine modification"/>
    <property type="evidence" value="ECO:0007669"/>
    <property type="project" value="InterPro"/>
</dbReference>
<keyword evidence="5" id="KW-0819">tRNA processing</keyword>
<evidence type="ECO:0000256" key="4">
    <source>
        <dbReference type="ARBA" id="ARBA00022490"/>
    </source>
</evidence>
<dbReference type="FunCoup" id="A0A4V2Z0U5">
    <property type="interactions" value="79"/>
</dbReference>
<comment type="function">
    <text evidence="10">Required for the formation of a threonylcarbamoyl group on adenosine at position 37 (t(6)A37) in tRNAs that read codons beginning with adenine. Is involved in the transfer of the threonylcarbamoyl moiety of threonylcarbamoyl-AMP (TC-AMP) to the N6 group of A37, together with TsaD and TsaB. TsaE seems to play an indirect role in the t(6)A biosynthesis pathway, possibly in regulating the core enzymatic function of TsaD.</text>
</comment>
<evidence type="ECO:0000256" key="5">
    <source>
        <dbReference type="ARBA" id="ARBA00022694"/>
    </source>
</evidence>
<evidence type="ECO:0000313" key="13">
    <source>
        <dbReference type="Proteomes" id="UP000294739"/>
    </source>
</evidence>
<dbReference type="SUPFAM" id="SSF52540">
    <property type="entry name" value="P-loop containing nucleoside triphosphate hydrolases"/>
    <property type="match status" value="1"/>
</dbReference>
<evidence type="ECO:0000256" key="7">
    <source>
        <dbReference type="ARBA" id="ARBA00022741"/>
    </source>
</evidence>
<dbReference type="InParanoid" id="A0A4V2Z0U5"/>
<evidence type="ECO:0000256" key="9">
    <source>
        <dbReference type="ARBA" id="ARBA00022842"/>
    </source>
</evidence>
<evidence type="ECO:0000256" key="1">
    <source>
        <dbReference type="ARBA" id="ARBA00004496"/>
    </source>
</evidence>
<dbReference type="GO" id="GO:0016740">
    <property type="term" value="F:transferase activity"/>
    <property type="evidence" value="ECO:0007669"/>
    <property type="project" value="UniProtKB-KW"/>
</dbReference>
<dbReference type="Pfam" id="PF02367">
    <property type="entry name" value="TsaE"/>
    <property type="match status" value="1"/>
</dbReference>
<evidence type="ECO:0000256" key="11">
    <source>
        <dbReference type="ARBA" id="ARBA00032441"/>
    </source>
</evidence>
<comment type="subcellular location">
    <subcellularLocation>
        <location evidence="1">Cytoplasm</location>
    </subcellularLocation>
</comment>
<comment type="caution">
    <text evidence="12">The sequence shown here is derived from an EMBL/GenBank/DDBJ whole genome shotgun (WGS) entry which is preliminary data.</text>
</comment>
<dbReference type="InterPro" id="IPR027417">
    <property type="entry name" value="P-loop_NTPase"/>
</dbReference>
<keyword evidence="9" id="KW-0460">Magnesium</keyword>
<evidence type="ECO:0000256" key="3">
    <source>
        <dbReference type="ARBA" id="ARBA00019010"/>
    </source>
</evidence>
<dbReference type="GO" id="GO:0005737">
    <property type="term" value="C:cytoplasm"/>
    <property type="evidence" value="ECO:0007669"/>
    <property type="project" value="UniProtKB-SubCell"/>
</dbReference>
<dbReference type="PANTHER" id="PTHR33540:SF2">
    <property type="entry name" value="TRNA THREONYLCARBAMOYLADENOSINE BIOSYNTHESIS PROTEIN TSAE"/>
    <property type="match status" value="1"/>
</dbReference>
<keyword evidence="12" id="KW-0808">Transferase</keyword>
<accession>A0A4V2Z0U5</accession>
<proteinExistence type="inferred from homology"/>
<keyword evidence="8" id="KW-0067">ATP-binding</keyword>
<evidence type="ECO:0000313" key="12">
    <source>
        <dbReference type="EMBL" id="TDE02458.1"/>
    </source>
</evidence>
<sequence length="158" mass="16786">MHLDVPDADTMTALGERLAGLLRAGDLVLLGGDLGAGKTTLAQGVGAGLRVRGPVTSPTFVIARVHPSLVGGPPLVHVDAYRLGGWDELEDIDLEATLDEAVTLVEWGEGVAEGLAGDRLEIHIDRPHDADEGEVRHVRVTPVGGRWDERELAAVVRR</sequence>
<dbReference type="Gene3D" id="3.40.50.300">
    <property type="entry name" value="P-loop containing nucleotide triphosphate hydrolases"/>
    <property type="match status" value="1"/>
</dbReference>
<protein>
    <recommendedName>
        <fullName evidence="3">tRNA threonylcarbamoyladenosine biosynthesis protein TsaE</fullName>
    </recommendedName>
    <alternativeName>
        <fullName evidence="11">t(6)A37 threonylcarbamoyladenosine biosynthesis protein TsaE</fullName>
    </alternativeName>
</protein>
<evidence type="ECO:0000256" key="8">
    <source>
        <dbReference type="ARBA" id="ARBA00022840"/>
    </source>
</evidence>
<reference evidence="12 13" key="1">
    <citation type="submission" date="2019-03" db="EMBL/GenBank/DDBJ databases">
        <title>Draft genome sequences of novel Actinobacteria.</title>
        <authorList>
            <person name="Sahin N."/>
            <person name="Ay H."/>
            <person name="Saygin H."/>
        </authorList>
    </citation>
    <scope>NUCLEOTIDE SEQUENCE [LARGE SCALE GENOMIC DNA]</scope>
    <source>
        <strain evidence="12 13">5K138</strain>
    </source>
</reference>
<dbReference type="AlphaFoldDB" id="A0A4V2Z0U5"/>
<keyword evidence="7" id="KW-0547">Nucleotide-binding</keyword>
<keyword evidence="13" id="KW-1185">Reference proteome</keyword>
<name>A0A4V2Z0U5_9ACTN</name>
<keyword evidence="4" id="KW-0963">Cytoplasm</keyword>
<dbReference type="GO" id="GO:0005524">
    <property type="term" value="F:ATP binding"/>
    <property type="evidence" value="ECO:0007669"/>
    <property type="project" value="UniProtKB-KW"/>
</dbReference>
<comment type="similarity">
    <text evidence="2">Belongs to the TsaE family.</text>
</comment>
<dbReference type="PANTHER" id="PTHR33540">
    <property type="entry name" value="TRNA THREONYLCARBAMOYLADENOSINE BIOSYNTHESIS PROTEIN TSAE"/>
    <property type="match status" value="1"/>
</dbReference>
<organism evidence="12 13">
    <name type="scientific">Jiangella asiatica</name>
    <dbReference type="NCBI Taxonomy" id="2530372"/>
    <lineage>
        <taxon>Bacteria</taxon>
        <taxon>Bacillati</taxon>
        <taxon>Actinomycetota</taxon>
        <taxon>Actinomycetes</taxon>
        <taxon>Jiangellales</taxon>
        <taxon>Jiangellaceae</taxon>
        <taxon>Jiangella</taxon>
    </lineage>
</organism>
<evidence type="ECO:0000256" key="6">
    <source>
        <dbReference type="ARBA" id="ARBA00022723"/>
    </source>
</evidence>
<dbReference type="InterPro" id="IPR003442">
    <property type="entry name" value="T6A_TsaE"/>
</dbReference>
<gene>
    <name evidence="12" type="primary">tsaE</name>
    <name evidence="12" type="ORF">E1269_21850</name>
</gene>
<keyword evidence="6" id="KW-0479">Metal-binding</keyword>
<dbReference type="OrthoDB" id="9800307at2"/>
<dbReference type="Proteomes" id="UP000294739">
    <property type="component" value="Unassembled WGS sequence"/>
</dbReference>
<dbReference type="GO" id="GO:0046872">
    <property type="term" value="F:metal ion binding"/>
    <property type="evidence" value="ECO:0007669"/>
    <property type="project" value="UniProtKB-KW"/>
</dbReference>
<evidence type="ECO:0000256" key="10">
    <source>
        <dbReference type="ARBA" id="ARBA00024908"/>
    </source>
</evidence>
<dbReference type="EMBL" id="SMKZ01000036">
    <property type="protein sequence ID" value="TDE02458.1"/>
    <property type="molecule type" value="Genomic_DNA"/>
</dbReference>
<evidence type="ECO:0000256" key="2">
    <source>
        <dbReference type="ARBA" id="ARBA00007599"/>
    </source>
</evidence>
<dbReference type="NCBIfam" id="TIGR00150">
    <property type="entry name" value="T6A_YjeE"/>
    <property type="match status" value="1"/>
</dbReference>